<comment type="caution">
    <text evidence="1">The sequence shown here is derived from an EMBL/GenBank/DDBJ whole genome shotgun (WGS) entry which is preliminary data.</text>
</comment>
<dbReference type="Proteomes" id="UP001149165">
    <property type="component" value="Unassembled WGS sequence"/>
</dbReference>
<proteinExistence type="predicted"/>
<dbReference type="EMBL" id="JAPQKH010000003">
    <property type="protein sequence ID" value="KAJ5107400.1"/>
    <property type="molecule type" value="Genomic_DNA"/>
</dbReference>
<name>A0A9W9KI75_9EURO</name>
<sequence length="436" mass="48731">MEGSSRSLRDACVHPDSLFAIPQADLLRLVYKGFDIEIDRLKRAYSIRDGQISVGNETPSYILFQTDYDEVNRTLVGLLSLRWIHLGQYESFVSSQPPGMKLTQESFTWIRYFYKGVIVEPDALHALITSVITNDLGKDPQLASDYYNLTGIDISDLNHDAILLKACEVGLIRSLDRLSIEYKNHLISGIELGATFNFGQLAQAENVPACLSVLKQMKASPFSFKLRFMEQILDIAGAAGHMDSRCAKKLIQPVFDSYRNVFDACQNFISGSSDLRNAYDLILARRASSLHERGLSLLDVNVADNRSLLRLLCMGNVTTPERASLFERTWTSIDGATRESLIYTLNLDGLSGEPAVQPTYMPALLSRIQEELPLIYALRYLSRVMRISENFGPSVLVVERSLLGVIKNYVEDGQFNTDPTILESLGVPEAVIALKD</sequence>
<reference evidence="1" key="1">
    <citation type="submission" date="2022-11" db="EMBL/GenBank/DDBJ databases">
        <authorList>
            <person name="Petersen C."/>
        </authorList>
    </citation>
    <scope>NUCLEOTIDE SEQUENCE</scope>
    <source>
        <strain evidence="1">IBT 30069</strain>
    </source>
</reference>
<dbReference type="OrthoDB" id="5295627at2759"/>
<evidence type="ECO:0000313" key="2">
    <source>
        <dbReference type="Proteomes" id="UP001149165"/>
    </source>
</evidence>
<dbReference type="Pfam" id="PF20717">
    <property type="entry name" value="DUF6829"/>
    <property type="match status" value="1"/>
</dbReference>
<gene>
    <name evidence="1" type="ORF">N7456_004075</name>
</gene>
<accession>A0A9W9KI75</accession>
<protein>
    <submittedName>
        <fullName evidence="1">Uncharacterized protein</fullName>
    </submittedName>
</protein>
<keyword evidence="2" id="KW-1185">Reference proteome</keyword>
<evidence type="ECO:0000313" key="1">
    <source>
        <dbReference type="EMBL" id="KAJ5107400.1"/>
    </source>
</evidence>
<organism evidence="1 2">
    <name type="scientific">Penicillium angulare</name>
    <dbReference type="NCBI Taxonomy" id="116970"/>
    <lineage>
        <taxon>Eukaryota</taxon>
        <taxon>Fungi</taxon>
        <taxon>Dikarya</taxon>
        <taxon>Ascomycota</taxon>
        <taxon>Pezizomycotina</taxon>
        <taxon>Eurotiomycetes</taxon>
        <taxon>Eurotiomycetidae</taxon>
        <taxon>Eurotiales</taxon>
        <taxon>Aspergillaceae</taxon>
        <taxon>Penicillium</taxon>
    </lineage>
</organism>
<reference evidence="1" key="2">
    <citation type="journal article" date="2023" name="IMA Fungus">
        <title>Comparative genomic study of the Penicillium genus elucidates a diverse pangenome and 15 lateral gene transfer events.</title>
        <authorList>
            <person name="Petersen C."/>
            <person name="Sorensen T."/>
            <person name="Nielsen M.R."/>
            <person name="Sondergaard T.E."/>
            <person name="Sorensen J.L."/>
            <person name="Fitzpatrick D.A."/>
            <person name="Frisvad J.C."/>
            <person name="Nielsen K.L."/>
        </authorList>
    </citation>
    <scope>NUCLEOTIDE SEQUENCE</scope>
    <source>
        <strain evidence="1">IBT 30069</strain>
    </source>
</reference>
<dbReference type="InterPro" id="IPR049232">
    <property type="entry name" value="DUF6829"/>
</dbReference>
<dbReference type="AlphaFoldDB" id="A0A9W9KI75"/>